<accession>A0ABQ4VG07</accession>
<evidence type="ECO:0000313" key="2">
    <source>
        <dbReference type="Proteomes" id="UP001060504"/>
    </source>
</evidence>
<name>A0ABQ4VG07_9MYCO</name>
<dbReference type="Proteomes" id="UP001060504">
    <property type="component" value="Unassembled WGS sequence"/>
</dbReference>
<protein>
    <submittedName>
        <fullName evidence="1">Uncharacterized protein</fullName>
    </submittedName>
</protein>
<sequence>MNAYALCMIERLYLVWNAELSLTGGLAYVANRLRGKEDCALCELTYDGLTEKPEFKQCQRDIGLPFEGVYRNRMDAEQAAAADDDFPCVLAKTPMGLVKLLGSSEIESCSGDLDIFADRLREAVDRNHNSTRGDERR</sequence>
<evidence type="ECO:0000313" key="1">
    <source>
        <dbReference type="EMBL" id="GJF17162.1"/>
    </source>
</evidence>
<proteinExistence type="predicted"/>
<reference evidence="1 2" key="1">
    <citation type="submission" date="2021-08" db="EMBL/GenBank/DDBJ databases">
        <title>Draft genome sequence of Mycolicibacterium sp. NGTWS1702 strain.</title>
        <authorList>
            <person name="Matsumoto M."/>
            <person name="Tang B.C.C."/>
            <person name="Machida Y."/>
            <person name="Matoyama H."/>
            <person name="Kishihara T."/>
            <person name="Sato S."/>
            <person name="Kondo I."/>
            <person name="Sano M."/>
            <person name="Kato G."/>
        </authorList>
    </citation>
    <scope>NUCLEOTIDE SEQUENCE [LARGE SCALE GENOMIC DNA]</scope>
    <source>
        <strain evidence="1 2">NGTWSNA01</strain>
    </source>
</reference>
<gene>
    <name evidence="1" type="ORF">NGTWS1702_23160</name>
</gene>
<organism evidence="1 2">
    <name type="scientific">Mycolicibacterium cyprinidarum</name>
    <dbReference type="NCBI Taxonomy" id="2860311"/>
    <lineage>
        <taxon>Bacteria</taxon>
        <taxon>Bacillati</taxon>
        <taxon>Actinomycetota</taxon>
        <taxon>Actinomycetes</taxon>
        <taxon>Mycobacteriales</taxon>
        <taxon>Mycobacteriaceae</taxon>
        <taxon>Mycolicibacterium</taxon>
    </lineage>
</organism>
<dbReference type="EMBL" id="BPRH01002427">
    <property type="protein sequence ID" value="GJF17162.1"/>
    <property type="molecule type" value="Genomic_DNA"/>
</dbReference>
<keyword evidence="2" id="KW-1185">Reference proteome</keyword>
<comment type="caution">
    <text evidence="1">The sequence shown here is derived from an EMBL/GenBank/DDBJ whole genome shotgun (WGS) entry which is preliminary data.</text>
</comment>